<gene>
    <name evidence="1" type="ordered locus">Gbem_2770</name>
</gene>
<evidence type="ECO:0000313" key="2">
    <source>
        <dbReference type="Proteomes" id="UP000008825"/>
    </source>
</evidence>
<dbReference type="AlphaFoldDB" id="B5EHX5"/>
<accession>B5EHX5</accession>
<name>B5EHX5_CITBB</name>
<dbReference type="RefSeq" id="WP_012531200.1">
    <property type="nucleotide sequence ID" value="NC_011146.1"/>
</dbReference>
<reference evidence="1 2" key="1">
    <citation type="submission" date="2008-07" db="EMBL/GenBank/DDBJ databases">
        <title>Complete sequence of Geobacter bemidjiensis BEM.</title>
        <authorList>
            <consortium name="US DOE Joint Genome Institute"/>
            <person name="Lucas S."/>
            <person name="Copeland A."/>
            <person name="Lapidus A."/>
            <person name="Glavina del Rio T."/>
            <person name="Dalin E."/>
            <person name="Tice H."/>
            <person name="Bruce D."/>
            <person name="Goodwin L."/>
            <person name="Pitluck S."/>
            <person name="Kiss H."/>
            <person name="Brettin T."/>
            <person name="Detter J.C."/>
            <person name="Han C."/>
            <person name="Kuske C.R."/>
            <person name="Schmutz J."/>
            <person name="Larimer F."/>
            <person name="Land M."/>
            <person name="Hauser L."/>
            <person name="Kyrpides N."/>
            <person name="Lykidis A."/>
            <person name="Lovley D."/>
            <person name="Richardson P."/>
        </authorList>
    </citation>
    <scope>NUCLEOTIDE SEQUENCE [LARGE SCALE GENOMIC DNA]</scope>
    <source>
        <strain evidence="2">ATCC BAA-1014 / DSM 16622 / JCM 12645 / Bem</strain>
    </source>
</reference>
<dbReference type="HOGENOM" id="CLU_1989455_0_0_7"/>
<evidence type="ECO:0000313" key="1">
    <source>
        <dbReference type="EMBL" id="ACH39774.1"/>
    </source>
</evidence>
<proteinExistence type="predicted"/>
<dbReference type="KEGG" id="gbm:Gbem_2770"/>
<reference evidence="1 2" key="2">
    <citation type="journal article" date="2010" name="BMC Genomics">
        <title>The genome of Geobacter bemidjiensis, exemplar for the subsurface clade of Geobacter species that predominate in Fe(III)-reducing subsurface environments.</title>
        <authorList>
            <person name="Aklujkar M."/>
            <person name="Young N.D."/>
            <person name="Holmes D."/>
            <person name="Chavan M."/>
            <person name="Risso C."/>
            <person name="Kiss H.E."/>
            <person name="Han C.S."/>
            <person name="Land M.L."/>
            <person name="Lovley D.R."/>
        </authorList>
    </citation>
    <scope>NUCLEOTIDE SEQUENCE [LARGE SCALE GENOMIC DNA]</scope>
    <source>
        <strain evidence="2">ATCC BAA-1014 / DSM 16622 / JCM 12645 / Bem</strain>
    </source>
</reference>
<dbReference type="Proteomes" id="UP000008825">
    <property type="component" value="Chromosome"/>
</dbReference>
<organism evidence="1 2">
    <name type="scientific">Citrifermentans bemidjiense (strain ATCC BAA-1014 / DSM 16622 / JCM 12645 / Bem)</name>
    <name type="common">Geobacter bemidjiensis</name>
    <dbReference type="NCBI Taxonomy" id="404380"/>
    <lineage>
        <taxon>Bacteria</taxon>
        <taxon>Pseudomonadati</taxon>
        <taxon>Thermodesulfobacteriota</taxon>
        <taxon>Desulfuromonadia</taxon>
        <taxon>Geobacterales</taxon>
        <taxon>Geobacteraceae</taxon>
        <taxon>Citrifermentans</taxon>
    </lineage>
</organism>
<protein>
    <submittedName>
        <fullName evidence="1">Uncharacterized protein</fullName>
    </submittedName>
</protein>
<dbReference type="EMBL" id="CP001124">
    <property type="protein sequence ID" value="ACH39774.1"/>
    <property type="molecule type" value="Genomic_DNA"/>
</dbReference>
<sequence>MVRTILEIGNAKYEINCDALKRFMREARQSAVLRGELEDDKEKVLTYAAGAKAPVEASIDMVFDEVLQLYNEYARTEDLVVLVQLKSKLEQVSLRYKSLALAEEVLNINSCLPYELRVNCSQGKGGIQGES</sequence>
<dbReference type="OrthoDB" id="5396911at2"/>
<keyword evidence="2" id="KW-1185">Reference proteome</keyword>